<reference evidence="2 3" key="1">
    <citation type="submission" date="2021-06" db="EMBL/GenBank/DDBJ databases">
        <authorList>
            <person name="Lee D.H."/>
        </authorList>
    </citation>
    <scope>NUCLEOTIDE SEQUENCE [LARGE SCALE GENOMIC DNA]</scope>
    <source>
        <strain evidence="2 3">MMS21-HV4-11</strain>
    </source>
</reference>
<evidence type="ECO:0000259" key="1">
    <source>
        <dbReference type="Pfam" id="PF01266"/>
    </source>
</evidence>
<gene>
    <name evidence="2" type="ORF">KQ910_04610</name>
</gene>
<keyword evidence="3" id="KW-1185">Reference proteome</keyword>
<feature type="domain" description="FAD dependent oxidoreductase" evidence="1">
    <location>
        <begin position="38"/>
        <end position="391"/>
    </location>
</feature>
<dbReference type="RefSeq" id="WP_216957297.1">
    <property type="nucleotide sequence ID" value="NZ_JAHOPB010000001.1"/>
</dbReference>
<name>A0ABS6IEK1_9HYPH</name>
<dbReference type="InterPro" id="IPR006076">
    <property type="entry name" value="FAD-dep_OxRdtase"/>
</dbReference>
<sequence length="441" mass="48196">MPAVNQSIFSSDFKDQPYWWEAFRPQAITAPALPARTDVVVVGGGYAGLATARALADGGVQSVVLEADEFGSGASTRSGGALSAGLSIGKSFTGRTLDYKPELVRDVVGWAIDAYRALIDLVEQEKIDCHLEQRGRFLGACAASHYEGLRTRFAKLRDGGATDCRLITREEQREEIGSDFYHGGMVFETAGKLHPALFYGGLLAAVRRRNSITLAGHCRATGLARDGEGWRVSTSQGEVRARHVVVATNGYTSSVTPRLQKRLVPIASHIIATEELPADLIRELCPKGRTFSETRRVLHYYRISPDGKRVIFGGRARFTEIPGELRAQLLHQALVERFPQLRDTKVTHTWQGNVAFTYDALPHAGELDGLHFVVGCNGSGVSMMPFLGNAMGQSIAGRLHGKVPFAETELPSIPLYSGKPWFLPVIGGAFRTLDYIDEKIR</sequence>
<dbReference type="EMBL" id="JAHOPB010000001">
    <property type="protein sequence ID" value="MBU8873029.1"/>
    <property type="molecule type" value="Genomic_DNA"/>
</dbReference>
<comment type="caution">
    <text evidence="2">The sequence shown here is derived from an EMBL/GenBank/DDBJ whole genome shotgun (WGS) entry which is preliminary data.</text>
</comment>
<dbReference type="Proteomes" id="UP000727907">
    <property type="component" value="Unassembled WGS sequence"/>
</dbReference>
<dbReference type="Pfam" id="PF01266">
    <property type="entry name" value="DAO"/>
    <property type="match status" value="1"/>
</dbReference>
<dbReference type="PANTHER" id="PTHR13847:SF281">
    <property type="entry name" value="FAD DEPENDENT OXIDOREDUCTASE DOMAIN-CONTAINING PROTEIN"/>
    <property type="match status" value="1"/>
</dbReference>
<protein>
    <submittedName>
        <fullName evidence="2">FAD-binding oxidoreductase</fullName>
    </submittedName>
</protein>
<organism evidence="2 3">
    <name type="scientific">Reyranella humidisoli</name>
    <dbReference type="NCBI Taxonomy" id="2849149"/>
    <lineage>
        <taxon>Bacteria</taxon>
        <taxon>Pseudomonadati</taxon>
        <taxon>Pseudomonadota</taxon>
        <taxon>Alphaproteobacteria</taxon>
        <taxon>Hyphomicrobiales</taxon>
        <taxon>Reyranellaceae</taxon>
        <taxon>Reyranella</taxon>
    </lineage>
</organism>
<accession>A0ABS6IEK1</accession>
<dbReference type="PANTHER" id="PTHR13847">
    <property type="entry name" value="SARCOSINE DEHYDROGENASE-RELATED"/>
    <property type="match status" value="1"/>
</dbReference>
<evidence type="ECO:0000313" key="2">
    <source>
        <dbReference type="EMBL" id="MBU8873029.1"/>
    </source>
</evidence>
<evidence type="ECO:0000313" key="3">
    <source>
        <dbReference type="Proteomes" id="UP000727907"/>
    </source>
</evidence>
<proteinExistence type="predicted"/>